<dbReference type="Pfam" id="PF22615">
    <property type="entry name" value="IPMS_D2"/>
    <property type="match status" value="1"/>
</dbReference>
<protein>
    <recommendedName>
        <fullName evidence="4 10">2-isopropylmalate synthase</fullName>
        <ecNumber evidence="4 10">2.3.3.13</ecNumber>
    </recommendedName>
    <alternativeName>
        <fullName evidence="10">Alpha-IPM synthase</fullName>
    </alternativeName>
    <alternativeName>
        <fullName evidence="10">Alpha-isopropylmalate synthase</fullName>
    </alternativeName>
</protein>
<accession>S3MXQ6</accession>
<comment type="caution">
    <text evidence="12">The sequence shown here is derived from an EMBL/GenBank/DDBJ whole genome shotgun (WGS) entry which is preliminary data.</text>
</comment>
<dbReference type="PROSITE" id="PS00816">
    <property type="entry name" value="AIPM_HOMOCIT_SYNTH_2"/>
    <property type="match status" value="1"/>
</dbReference>
<dbReference type="Pfam" id="PF08502">
    <property type="entry name" value="LeuA_dimer"/>
    <property type="match status" value="1"/>
</dbReference>
<dbReference type="PANTHER" id="PTHR46911">
    <property type="match status" value="1"/>
</dbReference>
<dbReference type="RefSeq" id="WP_016656638.1">
    <property type="nucleotide sequence ID" value="NZ_KE340353.1"/>
</dbReference>
<dbReference type="STRING" id="632955.GCA_000829675_00335"/>
<keyword evidence="10" id="KW-0460">Magnesium</keyword>
<evidence type="ECO:0000259" key="11">
    <source>
        <dbReference type="PROSITE" id="PS50991"/>
    </source>
</evidence>
<comment type="subunit">
    <text evidence="10">Homodimer.</text>
</comment>
<dbReference type="OrthoDB" id="9803573at2"/>
<evidence type="ECO:0000256" key="9">
    <source>
        <dbReference type="ARBA" id="ARBA00023304"/>
    </source>
</evidence>
<evidence type="ECO:0000256" key="1">
    <source>
        <dbReference type="ARBA" id="ARBA00000064"/>
    </source>
</evidence>
<dbReference type="EMBL" id="ATGI01000030">
    <property type="protein sequence ID" value="EPF72182.1"/>
    <property type="molecule type" value="Genomic_DNA"/>
</dbReference>
<dbReference type="HAMAP" id="MF_00572">
    <property type="entry name" value="LeuA_type2"/>
    <property type="match status" value="1"/>
</dbReference>
<keyword evidence="5 10" id="KW-0432">Leucine biosynthesis</keyword>
<evidence type="ECO:0000256" key="3">
    <source>
        <dbReference type="ARBA" id="ARBA00009767"/>
    </source>
</evidence>
<keyword evidence="8 10" id="KW-0479">Metal-binding</keyword>
<comment type="similarity">
    <text evidence="3 10">Belongs to the alpha-IPM synthase/homocitrate synthase family. LeuA type 2 subfamily.</text>
</comment>
<dbReference type="InterPro" id="IPR036230">
    <property type="entry name" value="LeuA_allosteric_dom_sf"/>
</dbReference>
<feature type="domain" description="Pyruvate carboxyltransferase" evidence="11">
    <location>
        <begin position="31"/>
        <end position="305"/>
    </location>
</feature>
<comment type="catalytic activity">
    <reaction evidence="1 10">
        <text>3-methyl-2-oxobutanoate + acetyl-CoA + H2O = (2S)-2-isopropylmalate + CoA + H(+)</text>
        <dbReference type="Rhea" id="RHEA:21524"/>
        <dbReference type="ChEBI" id="CHEBI:1178"/>
        <dbReference type="ChEBI" id="CHEBI:11851"/>
        <dbReference type="ChEBI" id="CHEBI:15377"/>
        <dbReference type="ChEBI" id="CHEBI:15378"/>
        <dbReference type="ChEBI" id="CHEBI:57287"/>
        <dbReference type="ChEBI" id="CHEBI:57288"/>
        <dbReference type="EC" id="2.3.3.13"/>
    </reaction>
</comment>
<dbReference type="GO" id="GO:0003985">
    <property type="term" value="F:acetyl-CoA C-acetyltransferase activity"/>
    <property type="evidence" value="ECO:0007669"/>
    <property type="project" value="UniProtKB-UniRule"/>
</dbReference>
<evidence type="ECO:0000256" key="4">
    <source>
        <dbReference type="ARBA" id="ARBA00012973"/>
    </source>
</evidence>
<keyword evidence="10" id="KW-0963">Cytoplasm</keyword>
<feature type="binding site" evidence="10">
    <location>
        <position position="40"/>
    </location>
    <ligand>
        <name>Mg(2+)</name>
        <dbReference type="ChEBI" id="CHEBI:18420"/>
    </ligand>
</feature>
<comment type="pathway">
    <text evidence="2 10">Amino-acid biosynthesis; L-leucine biosynthesis; L-leucine from 3-methyl-2-oxobutanoate: step 1/4.</text>
</comment>
<keyword evidence="7 10" id="KW-0808">Transferase</keyword>
<evidence type="ECO:0000256" key="7">
    <source>
        <dbReference type="ARBA" id="ARBA00022679"/>
    </source>
</evidence>
<dbReference type="InterPro" id="IPR054692">
    <property type="entry name" value="LeuA-like_post-cat"/>
</dbReference>
<dbReference type="NCBIfam" id="TIGR00970">
    <property type="entry name" value="leuA_yeast"/>
    <property type="match status" value="1"/>
</dbReference>
<evidence type="ECO:0000313" key="13">
    <source>
        <dbReference type="Proteomes" id="UP000014568"/>
    </source>
</evidence>
<dbReference type="SUPFAM" id="SSF51569">
    <property type="entry name" value="Aldolase"/>
    <property type="match status" value="1"/>
</dbReference>
<feature type="region of interest" description="Regulatory domain" evidence="10">
    <location>
        <begin position="439"/>
        <end position="562"/>
    </location>
</feature>
<comment type="subcellular location">
    <subcellularLocation>
        <location evidence="10">Cytoplasm</location>
    </subcellularLocation>
</comment>
<feature type="binding site" evidence="10">
    <location>
        <position position="244"/>
    </location>
    <ligand>
        <name>Mg(2+)</name>
        <dbReference type="ChEBI" id="CHEBI:18420"/>
    </ligand>
</feature>
<reference evidence="12 13" key="1">
    <citation type="submission" date="2013-06" db="EMBL/GenBank/DDBJ databases">
        <title>The Genome Sequence of Acinetobacter rudis CIP 110305.</title>
        <authorList>
            <consortium name="The Broad Institute Genome Sequencing Platform"/>
            <consortium name="The Broad Institute Genome Sequencing Center for Infectious Disease"/>
            <person name="Cerqueira G."/>
            <person name="Feldgarden M."/>
            <person name="Courvalin P."/>
            <person name="Perichon B."/>
            <person name="Grillot-Courvalin C."/>
            <person name="Clermont D."/>
            <person name="Rocha E."/>
            <person name="Yoon E.-J."/>
            <person name="Nemec A."/>
            <person name="Young S.K."/>
            <person name="Zeng Q."/>
            <person name="Gargeya S."/>
            <person name="Fitzgerald M."/>
            <person name="Abouelleil A."/>
            <person name="Alvarado L."/>
            <person name="Berlin A.M."/>
            <person name="Chapman S.B."/>
            <person name="Dewar J."/>
            <person name="Goldberg J."/>
            <person name="Griggs A."/>
            <person name="Gujja S."/>
            <person name="Hansen M."/>
            <person name="Howarth C."/>
            <person name="Imamovic A."/>
            <person name="Larimer J."/>
            <person name="McCowan C."/>
            <person name="Murphy C."/>
            <person name="Pearson M."/>
            <person name="Priest M."/>
            <person name="Roberts A."/>
            <person name="Saif S."/>
            <person name="Shea T."/>
            <person name="Sykes S."/>
            <person name="Wortman J."/>
            <person name="Nusbaum C."/>
            <person name="Birren B."/>
        </authorList>
    </citation>
    <scope>NUCLEOTIDE SEQUENCE [LARGE SCALE GENOMIC DNA]</scope>
    <source>
        <strain evidence="12 13">CIP 110305</strain>
    </source>
</reference>
<feature type="binding site" evidence="10">
    <location>
        <position position="246"/>
    </location>
    <ligand>
        <name>Mg(2+)</name>
        <dbReference type="ChEBI" id="CHEBI:18420"/>
    </ligand>
</feature>
<evidence type="ECO:0000256" key="2">
    <source>
        <dbReference type="ARBA" id="ARBA00004689"/>
    </source>
</evidence>
<dbReference type="Gene3D" id="3.30.160.270">
    <property type="match status" value="1"/>
</dbReference>
<name>S3MXQ6_9GAMM</name>
<dbReference type="GO" id="GO:0000287">
    <property type="term" value="F:magnesium ion binding"/>
    <property type="evidence" value="ECO:0007669"/>
    <property type="project" value="UniProtKB-UniRule"/>
</dbReference>
<dbReference type="Gene3D" id="3.20.20.70">
    <property type="entry name" value="Aldolase class I"/>
    <property type="match status" value="1"/>
</dbReference>
<dbReference type="SUPFAM" id="SSF89000">
    <property type="entry name" value="post-HMGL domain-like"/>
    <property type="match status" value="1"/>
</dbReference>
<keyword evidence="9 10" id="KW-0100">Branched-chain amino acid biosynthesis</keyword>
<dbReference type="InterPro" id="IPR039371">
    <property type="entry name" value="LeuA_N_DRE-TIM"/>
</dbReference>
<dbReference type="PANTHER" id="PTHR46911:SF1">
    <property type="entry name" value="2-ISOPROPYLMALATE SYNTHASE"/>
    <property type="match status" value="1"/>
</dbReference>
<dbReference type="PROSITE" id="PS00815">
    <property type="entry name" value="AIPM_HOMOCIT_SYNTH_1"/>
    <property type="match status" value="1"/>
</dbReference>
<dbReference type="PROSITE" id="PS50991">
    <property type="entry name" value="PYR_CT"/>
    <property type="match status" value="1"/>
</dbReference>
<dbReference type="Proteomes" id="UP000014568">
    <property type="component" value="Unassembled WGS sequence"/>
</dbReference>
<gene>
    <name evidence="10" type="primary">leuA</name>
    <name evidence="12" type="ORF">F945_02234</name>
</gene>
<dbReference type="InterPro" id="IPR000891">
    <property type="entry name" value="PYR_CT"/>
</dbReference>
<dbReference type="eggNOG" id="COG0119">
    <property type="taxonomic scope" value="Bacteria"/>
</dbReference>
<dbReference type="HOGENOM" id="CLU_004588_3_0_6"/>
<evidence type="ECO:0000256" key="8">
    <source>
        <dbReference type="ARBA" id="ARBA00022723"/>
    </source>
</evidence>
<dbReference type="InterPro" id="IPR013709">
    <property type="entry name" value="2-isopropylmalate_synth_dimer"/>
</dbReference>
<dbReference type="AlphaFoldDB" id="S3MXQ6"/>
<dbReference type="PATRIC" id="fig|421052.3.peg.2177"/>
<dbReference type="InterPro" id="IPR013785">
    <property type="entry name" value="Aldolase_TIM"/>
</dbReference>
<dbReference type="CDD" id="cd07942">
    <property type="entry name" value="DRE_TIM_LeuA"/>
    <property type="match status" value="1"/>
</dbReference>
<evidence type="ECO:0000256" key="5">
    <source>
        <dbReference type="ARBA" id="ARBA00022430"/>
    </source>
</evidence>
<organism evidence="12 13">
    <name type="scientific">Acinetobacter rudis CIP 110305</name>
    <dbReference type="NCBI Taxonomy" id="421052"/>
    <lineage>
        <taxon>Bacteria</taxon>
        <taxon>Pseudomonadati</taxon>
        <taxon>Pseudomonadota</taxon>
        <taxon>Gammaproteobacteria</taxon>
        <taxon>Moraxellales</taxon>
        <taxon>Moraxellaceae</taxon>
        <taxon>Acinetobacter</taxon>
    </lineage>
</organism>
<dbReference type="EC" id="2.3.3.13" evidence="4 10"/>
<feature type="binding site" evidence="10">
    <location>
        <position position="280"/>
    </location>
    <ligand>
        <name>Mg(2+)</name>
        <dbReference type="ChEBI" id="CHEBI:18420"/>
    </ligand>
</feature>
<dbReference type="InterPro" id="IPR005668">
    <property type="entry name" value="IPM_Synthase"/>
</dbReference>
<dbReference type="Pfam" id="PF00682">
    <property type="entry name" value="HMGL-like"/>
    <property type="match status" value="1"/>
</dbReference>
<proteinExistence type="inferred from homology"/>
<comment type="cofactor">
    <cofactor evidence="10">
        <name>Mg(2+)</name>
        <dbReference type="ChEBI" id="CHEBI:18420"/>
    </cofactor>
</comment>
<dbReference type="GO" id="GO:0005737">
    <property type="term" value="C:cytoplasm"/>
    <property type="evidence" value="ECO:0007669"/>
    <property type="project" value="UniProtKB-SubCell"/>
</dbReference>
<dbReference type="InterPro" id="IPR002034">
    <property type="entry name" value="AIPM/Hcit_synth_CS"/>
</dbReference>
<evidence type="ECO:0000256" key="10">
    <source>
        <dbReference type="HAMAP-Rule" id="MF_00572"/>
    </source>
</evidence>
<keyword evidence="6 10" id="KW-0028">Amino-acid biosynthesis</keyword>
<sequence length="562" mass="63379">MLNHPQNKYRSFEFLEFSERTWPSQKITCAPIWCSTDLRDGNQALANPMDHERKFKFFQLLVACGFKQIEVAFPAASETDFNFVRYLIEQNKIPNDVSIQVMTQARADLIDRTFESLVGVKQAIVHVYNATAEVFRRVVFQKSKQEIIDLAVASTKQIKSLCQKYPQTKWTYQYSPETFCFTEIEFALEICEAVAQVWDPSPNNPMIINLPTTVEVSTPNIFADQIEYFCKNFSKREQVCISVHPHNDRGTGVATAELALLAGADRIEGCLFGNGERTGNVDLVNIALNMYTQGISPELDFSDINQVAEIVKECNELPIHPRHPYVGELVFTAFSGSHQDAIKKGFQARETQVHSYWEVPYLPIDPADLGCSYEAVIRVNSQSGKSGAAWILQQNHGIDLPRELQKDFSQIVQKISDSYKRELSHAEIWALFREEYGVSPSESEFRLINYQSNKQSHTYDVNISIEVQGQLMHLAGHGNGLLSASVKALNIKWPCQITIAEYSEHTLGKHSNSRSISYIRCVDPKGKTYWGVAIDTDIATASIQALLNAFAKSYSVNCLAAL</sequence>
<evidence type="ECO:0000256" key="6">
    <source>
        <dbReference type="ARBA" id="ARBA00022605"/>
    </source>
</evidence>
<dbReference type="SUPFAM" id="SSF110921">
    <property type="entry name" value="2-isopropylmalate synthase LeuA, allosteric (dimerisation) domain"/>
    <property type="match status" value="1"/>
</dbReference>
<comment type="function">
    <text evidence="10">Catalyzes the condensation of the acetyl group of acetyl-CoA with 3-methyl-2-oxobutanoate (2-ketoisovalerate) to form 3-carboxy-3-hydroxy-4-methylpentanoate (2-isopropylmalate).</text>
</comment>
<dbReference type="GO" id="GO:0009098">
    <property type="term" value="P:L-leucine biosynthetic process"/>
    <property type="evidence" value="ECO:0007669"/>
    <property type="project" value="UniProtKB-UniRule"/>
</dbReference>
<keyword evidence="13" id="KW-1185">Reference proteome</keyword>
<evidence type="ECO:0000313" key="12">
    <source>
        <dbReference type="EMBL" id="EPF72182.1"/>
    </source>
</evidence>
<dbReference type="UniPathway" id="UPA00048">
    <property type="reaction ID" value="UER00070"/>
</dbReference>
<dbReference type="GO" id="GO:0003852">
    <property type="term" value="F:2-isopropylmalate synthase activity"/>
    <property type="evidence" value="ECO:0007669"/>
    <property type="project" value="UniProtKB-UniRule"/>
</dbReference>
<dbReference type="NCBIfam" id="NF002991">
    <property type="entry name" value="PRK03739.1"/>
    <property type="match status" value="1"/>
</dbReference>
<dbReference type="SMART" id="SM00917">
    <property type="entry name" value="LeuA_dimer"/>
    <property type="match status" value="1"/>
</dbReference>